<dbReference type="SUPFAM" id="SSF47598">
    <property type="entry name" value="Ribbon-helix-helix"/>
    <property type="match status" value="1"/>
</dbReference>
<dbReference type="InterPro" id="IPR010985">
    <property type="entry name" value="Ribbon_hlx_hlx"/>
</dbReference>
<evidence type="ECO:0000313" key="3">
    <source>
        <dbReference type="Proteomes" id="UP001241472"/>
    </source>
</evidence>
<organism evidence="2 3">
    <name type="scientific">Neorhizobium huautlense</name>
    <dbReference type="NCBI Taxonomy" id="67774"/>
    <lineage>
        <taxon>Bacteria</taxon>
        <taxon>Pseudomonadati</taxon>
        <taxon>Pseudomonadota</taxon>
        <taxon>Alphaproteobacteria</taxon>
        <taxon>Hyphomicrobiales</taxon>
        <taxon>Rhizobiaceae</taxon>
        <taxon>Rhizobium/Agrobacterium group</taxon>
        <taxon>Neorhizobium</taxon>
    </lineage>
</organism>
<sequence length="94" mass="10692">MTSHIMSLQISEEMKTRLDELSAATQRPANVLVEDALAAYLDERENERLYLQAAVDRADDGDFVSHAAVEKWLRSWGTPDELPPPEPDILKTRR</sequence>
<feature type="domain" description="Ribbon-helix-helix protein CopG" evidence="1">
    <location>
        <begin position="7"/>
        <end position="43"/>
    </location>
</feature>
<keyword evidence="3" id="KW-1185">Reference proteome</keyword>
<dbReference type="InterPro" id="IPR002145">
    <property type="entry name" value="CopG"/>
</dbReference>
<accession>A0ABT9PNX6</accession>
<gene>
    <name evidence="2" type="ORF">J2T09_000919</name>
</gene>
<dbReference type="Proteomes" id="UP001241472">
    <property type="component" value="Unassembled WGS sequence"/>
</dbReference>
<dbReference type="Pfam" id="PF01402">
    <property type="entry name" value="RHH_1"/>
    <property type="match status" value="1"/>
</dbReference>
<dbReference type="EMBL" id="JAUSRF010000002">
    <property type="protein sequence ID" value="MDP9836177.1"/>
    <property type="molecule type" value="Genomic_DNA"/>
</dbReference>
<dbReference type="CDD" id="cd22233">
    <property type="entry name" value="RHH_CopAso-like"/>
    <property type="match status" value="1"/>
</dbReference>
<evidence type="ECO:0000313" key="2">
    <source>
        <dbReference type="EMBL" id="MDP9836177.1"/>
    </source>
</evidence>
<protein>
    <submittedName>
        <fullName evidence="2">Transcriptional regulator</fullName>
    </submittedName>
</protein>
<proteinExistence type="predicted"/>
<comment type="caution">
    <text evidence="2">The sequence shown here is derived from an EMBL/GenBank/DDBJ whole genome shotgun (WGS) entry which is preliminary data.</text>
</comment>
<evidence type="ECO:0000259" key="1">
    <source>
        <dbReference type="Pfam" id="PF01402"/>
    </source>
</evidence>
<reference evidence="2 3" key="1">
    <citation type="submission" date="2023-07" db="EMBL/GenBank/DDBJ databases">
        <title>Sorghum-associated microbial communities from plants grown in Nebraska, USA.</title>
        <authorList>
            <person name="Schachtman D."/>
        </authorList>
    </citation>
    <scope>NUCLEOTIDE SEQUENCE [LARGE SCALE GENOMIC DNA]</scope>
    <source>
        <strain evidence="2 3">DS1307</strain>
    </source>
</reference>
<dbReference type="RefSeq" id="WP_306831546.1">
    <property type="nucleotide sequence ID" value="NZ_JAUSRF010000002.1"/>
</dbReference>
<name>A0ABT9PNX6_9HYPH</name>